<proteinExistence type="predicted"/>
<gene>
    <name evidence="1" type="ORF">QFC24_001185</name>
</gene>
<keyword evidence="2" id="KW-1185">Reference proteome</keyword>
<evidence type="ECO:0000313" key="2">
    <source>
        <dbReference type="Proteomes" id="UP001234202"/>
    </source>
</evidence>
<comment type="caution">
    <text evidence="1">The sequence shown here is derived from an EMBL/GenBank/DDBJ whole genome shotgun (WGS) entry which is preliminary data.</text>
</comment>
<organism evidence="1 2">
    <name type="scientific">Naganishia onofrii</name>
    <dbReference type="NCBI Taxonomy" id="1851511"/>
    <lineage>
        <taxon>Eukaryota</taxon>
        <taxon>Fungi</taxon>
        <taxon>Dikarya</taxon>
        <taxon>Basidiomycota</taxon>
        <taxon>Agaricomycotina</taxon>
        <taxon>Tremellomycetes</taxon>
        <taxon>Filobasidiales</taxon>
        <taxon>Filobasidiaceae</taxon>
        <taxon>Naganishia</taxon>
    </lineage>
</organism>
<dbReference type="Proteomes" id="UP001234202">
    <property type="component" value="Unassembled WGS sequence"/>
</dbReference>
<sequence>MVNAQSSAAGLISLLQDGDPEIQSYAIEELDRVAGLYWAEISDHVVEILAMKQGRSQHSQMGKEQVKSATRAKHLLHYNSEALSEPSSHLSPESRNLASLLCSKIYFYLGAINDAVNAALNAGDAFTRDHSEGMGEYKETIIVLDAGAAEPSKLRAGLALSLRDFDALEEAVRDARKKGTGDELLRYVLAETTGGASGNEGMDVGFMTSLMRKLLELFEQSSSLDYTSIAQIWLRLNEPSLAATTLSKLIAEGVQQNDKLLEAYQIGFDLADTASQEFLGKVIEALPVEDEVKSEDPSTLQALKEILSGEKSIRLYLEFLSKNNHSDLLLLKNIKDALEARASIFHSAVTFANAFAHSGTTSDQFLRENLEWLGRASNWSMFSATAALGVIHKGSLAKGMAVLGPYLPPDHGESAPHSSPYSEGGSLYALGLIHAGHGKEVKEYLKGKLRSSTDETRQHGAALGLGVACMATRDEELYEALRDTLFQDSSVAGEASGYAMGLVMLGSGSQVALDEMIQYAHETQHEKIIRGLAVGIAFLMYGRAEQADTVIDQLLADKDAILRYGGMYTIGLAYAGTANNQAIRKLLQVAVSDANDDVRRAAVTCLGFVLFRNHTQVPRVVQLLSQSYNPHVRQGATLALGISCAGTGLSEAIDLLEPMMKDPIDFVRQGAFIALSMICIQHTKTQTPKVESIRKALQTVVSDKHEDSLAKFGAAISQGIIDAGGRNVTISMQSKAGTPHMNAIVGMALFTQFWYWFPLAHCLSLSFQPTAIIGLDASLKMPKFEFISHAKPSVFAYPAPYTPPVKETVEKVKTAVLSTTARANARAKTREKEKGGEAMETDDKQLHAENTKADGEKKDSTDESQGENKSTATKKAEPASETLHNLVRVTPAQLRHIEFPTSGRYQPVRQIGVKSPSAVDASRAARSSTTQQHVQGGGIIMMRDTKPEEEAEYLELTAKLDRTPPAAAAAAAPDAGAQETAAAGGEQAEGAMEVEEEEAPVPPSFESDDLVQVITTSVQDVAINSIDNSGSTDKAHLLLAKSHVFVHPSTKSKDHISGYLGIAEIAKGDDKAHGEDKKNGVVVFWIPASLAEVLDEEGKYEAVSERSFAKAAPYATAETSESDDDEYVFVTLPSAAGSGNLPSSSTASLFSASSGASPSATAGVPDELELAFTEPDTARQAKVDRERQYAWSVPIEDLYSILVYPPSMSSWYGSITINLLGGLSLPTLYFHDDESASTIHLMSTGGTLPNQPLSTGTATPGPPTSSSSAPAPRRIIWGATSFFACLRDHCDLLRSRLEPRLFLINPSKPDREVHEIDLGDDRENDRVVPKPMDKTRSAAQQGANSGGVPYPPRAKFPTNPSAVLAHGLAASGSSSSNDLPQAFSLHPARTQLLSSFSQLTQKAKQITQQVLSQPFAEPIVPHLPQNMRKMVDPSREWESKARRRALFGEDRSDTAGGGAASVTGEFESARVYLARWARVVAEEGERSRKRELAGTASLSAAARGGGAGAAAVDARSDLGIFEVVRSARGDASAPPPSTTRTHGNPVTRAEVIEWHGKGLDESYLRGEVFRRGLDETDDTRKIVWEVLLGVIPWSVGLGKAWSEAETERAALRMEKKEKYDELKKQWQDDSSVHVQRDGDDHEAESGSGIHGAAFTDKQREEWHRIDVDCRRTDRNQPMFAVPDNLAGQEEKEGGGAGAQKSPTVARFEEAEEGSQTALNPHTAALRTILMTYHQYSPTLGYVQGMSDLLSPIYVVYEADEASSFWAFVGWMKVMASLLLSVILAGAADPLYYTMKQEVNFLRDQSGMKNKLGTLQKLISVMDPELYRKLERTHSTSLFMCFRWLLIAFKREFKFDDVIRLWDILFTDYYSNEFVIFIALAILHSHREVIIRYLVEFDEVLKYANDLSETIDLESTLAQAEVLFLSFRSLVEEVDRNEIIRVGMINAAIAEEERREEEAAVADATGSSGLRRRRGSHSSTKSGKSVREEEMRELVPDELRELLISFKDRS</sequence>
<name>A0ACC2XSE3_9TREE</name>
<protein>
    <submittedName>
        <fullName evidence="1">Uncharacterized protein</fullName>
    </submittedName>
</protein>
<reference evidence="1" key="1">
    <citation type="submission" date="2023-04" db="EMBL/GenBank/DDBJ databases">
        <title>Draft Genome sequencing of Naganishia species isolated from polar environments using Oxford Nanopore Technology.</title>
        <authorList>
            <person name="Leo P."/>
            <person name="Venkateswaran K."/>
        </authorList>
    </citation>
    <scope>NUCLEOTIDE SEQUENCE</scope>
    <source>
        <strain evidence="1">DBVPG 5303</strain>
    </source>
</reference>
<evidence type="ECO:0000313" key="1">
    <source>
        <dbReference type="EMBL" id="KAJ9126954.1"/>
    </source>
</evidence>
<dbReference type="EMBL" id="JASBWV010000003">
    <property type="protein sequence ID" value="KAJ9126954.1"/>
    <property type="molecule type" value="Genomic_DNA"/>
</dbReference>
<accession>A0ACC2XSE3</accession>